<organism evidence="2 3">
    <name type="scientific">Aduncisulcus paluster</name>
    <dbReference type="NCBI Taxonomy" id="2918883"/>
    <lineage>
        <taxon>Eukaryota</taxon>
        <taxon>Metamonada</taxon>
        <taxon>Carpediemonas-like organisms</taxon>
        <taxon>Aduncisulcus</taxon>
    </lineage>
</organism>
<keyword evidence="3" id="KW-1185">Reference proteome</keyword>
<name>A0ABQ5K0F4_9EUKA</name>
<protein>
    <submittedName>
        <fullName evidence="2">Uncharacterized protein</fullName>
    </submittedName>
</protein>
<dbReference type="Proteomes" id="UP001057375">
    <property type="component" value="Unassembled WGS sequence"/>
</dbReference>
<feature type="region of interest" description="Disordered" evidence="1">
    <location>
        <begin position="134"/>
        <end position="189"/>
    </location>
</feature>
<evidence type="ECO:0000313" key="3">
    <source>
        <dbReference type="Proteomes" id="UP001057375"/>
    </source>
</evidence>
<accession>A0ABQ5K0F4</accession>
<feature type="region of interest" description="Disordered" evidence="1">
    <location>
        <begin position="44"/>
        <end position="63"/>
    </location>
</feature>
<dbReference type="EMBL" id="BQXS01012524">
    <property type="protein sequence ID" value="GKT24424.1"/>
    <property type="molecule type" value="Genomic_DNA"/>
</dbReference>
<evidence type="ECO:0000256" key="1">
    <source>
        <dbReference type="SAM" id="MobiDB-lite"/>
    </source>
</evidence>
<reference evidence="2" key="1">
    <citation type="submission" date="2022-03" db="EMBL/GenBank/DDBJ databases">
        <title>Draft genome sequence of Aduncisulcus paluster, a free-living microaerophilic Fornicata.</title>
        <authorList>
            <person name="Yuyama I."/>
            <person name="Kume K."/>
            <person name="Tamura T."/>
            <person name="Inagaki Y."/>
            <person name="Hashimoto T."/>
        </authorList>
    </citation>
    <scope>NUCLEOTIDE SEQUENCE</scope>
    <source>
        <strain evidence="2">NY0171</strain>
    </source>
</reference>
<proteinExistence type="predicted"/>
<sequence length="645" mass="70890">MGCCVSSVAIDGTDKTVSVADQTEEKDSTNFFFISELDQDEEFIDEDGSLSDTMSDESVKDRSRLKLKDDDNDEADVVNAQILHGVLRGVLVRMQSFVAASSAGTIDEYLSHMEMEAAPEIAKKFAEKERESGEYGVMSSIHPSSRDHDSSNLHNTRFYAKGDSLSGSARGPSPLDRLRPPIPTDKRPSISVSLLTKPSAQVSPSPLVVSSFRRGSTAPMESVSPFKVIKPSVAGGAGSFQQLLRKMKSANVRQQTFALQNKPSNADKMQEWIITLQNPKSDDSDMKKALETGLIYVKALPIEKEYAIEMEKAFKELFTIRTFKFFESQASLSLMAIIIVELWISSSVFDSKPVKQNISSSFFEFDETLESSVDISFLAAASTFLCFSVHYKRAIKCISNIITTFPTSFRDFILDGLLDLLLRSSPTKLAIRYCLLAIQSIIALEERLKRIEFGSFLMSLEERILQSFCSLTSFSQPNYTLPAIGVILCYICNRATSLESSDEVQSECVSVLVAALEDVSENGEEDDDKEGKSDQDSYLSPTSTLMTAISLSTSLLSLVKLIVPHLSIFVVRGLCGELCTAVFNGNVDFFVGQSVIDILVAADSCRGKDIRGIEGQEHSHGHLGEASIDLDLVYGSIVDELMPAP</sequence>
<comment type="caution">
    <text evidence="2">The sequence shown here is derived from an EMBL/GenBank/DDBJ whole genome shotgun (WGS) entry which is preliminary data.</text>
</comment>
<feature type="compositionally biased region" description="Basic and acidic residues" evidence="1">
    <location>
        <begin position="176"/>
        <end position="188"/>
    </location>
</feature>
<gene>
    <name evidence="2" type="ORF">ADUPG1_012728</name>
</gene>
<evidence type="ECO:0000313" key="2">
    <source>
        <dbReference type="EMBL" id="GKT24424.1"/>
    </source>
</evidence>
<dbReference type="InterPro" id="IPR016024">
    <property type="entry name" value="ARM-type_fold"/>
</dbReference>
<dbReference type="SUPFAM" id="SSF48371">
    <property type="entry name" value="ARM repeat"/>
    <property type="match status" value="1"/>
</dbReference>